<dbReference type="InterPro" id="IPR023346">
    <property type="entry name" value="Lysozyme-like_dom_sf"/>
</dbReference>
<dbReference type="SUPFAM" id="SSF53955">
    <property type="entry name" value="Lysozyme-like"/>
    <property type="match status" value="1"/>
</dbReference>
<organism evidence="1 2">
    <name type="scientific">Candidatus Zambryskibacteria bacterium RIFCSPHIGHO2_01_FULL_49_18</name>
    <dbReference type="NCBI Taxonomy" id="1802740"/>
    <lineage>
        <taxon>Bacteria</taxon>
        <taxon>Candidatus Zambryskiibacteriota</taxon>
    </lineage>
</organism>
<dbReference type="AlphaFoldDB" id="A0A1G2T1Z1"/>
<protein>
    <submittedName>
        <fullName evidence="1">Uncharacterized protein</fullName>
    </submittedName>
</protein>
<evidence type="ECO:0000313" key="2">
    <source>
        <dbReference type="Proteomes" id="UP000178612"/>
    </source>
</evidence>
<gene>
    <name evidence="1" type="ORF">A2758_02190</name>
</gene>
<sequence>MKIILIVTDSKGKNLVFVSDKLEVFSLDEAVRLTKEGKIDGVHVVKRSSSAYLRTNRKVSKQQELESLSISSSRLFSSINNLSSKLFEPLTNYLVYYQDKISSLDKIIRIGGWRMVTKNKAREKLQSHKELIFEAAKHYNIDPYLLGAIIIDEIARLAPFEDAIELLVAQHVGRNTSLGIAQIKINTARDLIETRYYDFKEVDSLANHIAQPKHNVFLAAARIRSIIDRWGKVIDISNRPEIIATLYSLEDSKKPPHSDPQPNERGNQIVGEFYQLSKSFLN</sequence>
<evidence type="ECO:0000313" key="1">
    <source>
        <dbReference type="EMBL" id="OHA91254.1"/>
    </source>
</evidence>
<dbReference type="Proteomes" id="UP000178612">
    <property type="component" value="Unassembled WGS sequence"/>
</dbReference>
<comment type="caution">
    <text evidence="1">The sequence shown here is derived from an EMBL/GenBank/DDBJ whole genome shotgun (WGS) entry which is preliminary data.</text>
</comment>
<name>A0A1G2T1Z1_9BACT</name>
<dbReference type="Gene3D" id="1.10.530.10">
    <property type="match status" value="1"/>
</dbReference>
<accession>A0A1G2T1Z1</accession>
<proteinExistence type="predicted"/>
<dbReference type="EMBL" id="MHVJ01000013">
    <property type="protein sequence ID" value="OHA91254.1"/>
    <property type="molecule type" value="Genomic_DNA"/>
</dbReference>
<reference evidence="1 2" key="1">
    <citation type="journal article" date="2016" name="Nat. Commun.">
        <title>Thousands of microbial genomes shed light on interconnected biogeochemical processes in an aquifer system.</title>
        <authorList>
            <person name="Anantharaman K."/>
            <person name="Brown C.T."/>
            <person name="Hug L.A."/>
            <person name="Sharon I."/>
            <person name="Castelle C.J."/>
            <person name="Probst A.J."/>
            <person name="Thomas B.C."/>
            <person name="Singh A."/>
            <person name="Wilkins M.J."/>
            <person name="Karaoz U."/>
            <person name="Brodie E.L."/>
            <person name="Williams K.H."/>
            <person name="Hubbard S.S."/>
            <person name="Banfield J.F."/>
        </authorList>
    </citation>
    <scope>NUCLEOTIDE SEQUENCE [LARGE SCALE GENOMIC DNA]</scope>
</reference>